<proteinExistence type="predicted"/>
<comment type="caution">
    <text evidence="1">The sequence shown here is derived from an EMBL/GenBank/DDBJ whole genome shotgun (WGS) entry which is preliminary data.</text>
</comment>
<evidence type="ECO:0000313" key="2">
    <source>
        <dbReference type="EMBL" id="KAF4714470.1"/>
    </source>
</evidence>
<evidence type="ECO:0000313" key="1">
    <source>
        <dbReference type="EMBL" id="KAF4687131.1"/>
    </source>
</evidence>
<keyword evidence="3" id="KW-1185">Reference proteome</keyword>
<dbReference type="EMBL" id="JABANO010040119">
    <property type="protein sequence ID" value="KAF4687131.1"/>
    <property type="molecule type" value="Genomic_DNA"/>
</dbReference>
<protein>
    <submittedName>
        <fullName evidence="1">Uncharacterized protein</fullName>
    </submittedName>
</protein>
<dbReference type="Proteomes" id="UP000553632">
    <property type="component" value="Unassembled WGS sequence"/>
</dbReference>
<reference evidence="3 4" key="1">
    <citation type="submission" date="2020-04" db="EMBL/GenBank/DDBJ databases">
        <title>Perkinsus olseni comparative genomics.</title>
        <authorList>
            <person name="Bogema D.R."/>
        </authorList>
    </citation>
    <scope>NUCLEOTIDE SEQUENCE [LARGE SCALE GENOMIC DNA]</scope>
    <source>
        <strain evidence="2">ATCC PRA-205</strain>
        <strain evidence="1 3">ATCC PRA-207</strain>
    </source>
</reference>
<sequence>MRSVRSNCALHAGCGGRTRDLSVIRYSWKELTLSAWSGGLRGGVSMALAVSLSRSTFLDEDQATQVFFYYGGLAWMSLIVNAMTCGPLVDFLGLSHPQFSVVIKMEAVRARLRDAIYGHGPTGPVEELCPSTWKYLHAQPEAVLNSLLQHRSSITGGQLYHYKPNPTFRKSVATLNSTEDLGSQSSVEASSSELLSTQRETYLNVLASFYARALKDEIVPGQPEIAGLLLRTVEDAKMKVFVGLRDWKAVQNLLRVGRDKHTHMRNAMILHLFMECSRKTVEAVTELLCPSSDKEHDQQQEGSKIVEQLNKVFDNLKPVWTNVRSEVEENLGEAEALLGRMPARIVHLSHRYQKVGEVIQRLQAELSRIIDSGILDQTEAQSVLEHIDEDIHRLQNSMDLPGRSPNLLV</sequence>
<evidence type="ECO:0000313" key="4">
    <source>
        <dbReference type="Proteomes" id="UP000574390"/>
    </source>
</evidence>
<accession>A0A7J6NVP4</accession>
<dbReference type="EMBL" id="JABANM010025519">
    <property type="protein sequence ID" value="KAF4714470.1"/>
    <property type="molecule type" value="Genomic_DNA"/>
</dbReference>
<organism evidence="1 3">
    <name type="scientific">Perkinsus olseni</name>
    <name type="common">Perkinsus atlanticus</name>
    <dbReference type="NCBI Taxonomy" id="32597"/>
    <lineage>
        <taxon>Eukaryota</taxon>
        <taxon>Sar</taxon>
        <taxon>Alveolata</taxon>
        <taxon>Perkinsozoa</taxon>
        <taxon>Perkinsea</taxon>
        <taxon>Perkinsida</taxon>
        <taxon>Perkinsidae</taxon>
        <taxon>Perkinsus</taxon>
    </lineage>
</organism>
<dbReference type="Proteomes" id="UP000574390">
    <property type="component" value="Unassembled WGS sequence"/>
</dbReference>
<name>A0A7J6NVP4_PEROL</name>
<dbReference type="AlphaFoldDB" id="A0A7J6NVP4"/>
<evidence type="ECO:0000313" key="3">
    <source>
        <dbReference type="Proteomes" id="UP000553632"/>
    </source>
</evidence>
<gene>
    <name evidence="2" type="ORF">FOZ62_029621</name>
    <name evidence="1" type="ORF">FOZ63_018019</name>
</gene>